<gene>
    <name evidence="1" type="ORF">FCE95_04350</name>
</gene>
<evidence type="ECO:0000313" key="2">
    <source>
        <dbReference type="Proteomes" id="UP000308707"/>
    </source>
</evidence>
<dbReference type="EMBL" id="SZUA01000001">
    <property type="protein sequence ID" value="TKR34243.1"/>
    <property type="molecule type" value="Genomic_DNA"/>
</dbReference>
<keyword evidence="2" id="KW-1185">Reference proteome</keyword>
<evidence type="ECO:0000313" key="1">
    <source>
        <dbReference type="EMBL" id="TKR34243.1"/>
    </source>
</evidence>
<name>A0A4V5ZQT1_9GAMM</name>
<dbReference type="OrthoDB" id="7498307at2"/>
<reference evidence="1 2" key="1">
    <citation type="submission" date="2019-04" db="EMBL/GenBank/DDBJ databases">
        <title>Reference strain of H23.</title>
        <authorList>
            <person name="Luo X."/>
        </authorList>
    </citation>
    <scope>NUCLEOTIDE SEQUENCE [LARGE SCALE GENOMIC DNA]</scope>
    <source>
        <strain evidence="1 2">H23</strain>
    </source>
</reference>
<sequence>MALAVLSGSPSPAKSVKPSPLVGAWAVDVSRLPMPPEARPKSVTITFGYASADKWSTQVEIVDAKGGKTHAEGVVPLDGTPTPVEGNLEADLSAVKMPTPDVLVMQLAKGGVPASTRIYAVSGSGKTMVETVAYFGQDGKPVMRTNYFTRIR</sequence>
<protein>
    <recommendedName>
        <fullName evidence="3">LuxR family transcriptional regulator</fullName>
    </recommendedName>
</protein>
<proteinExistence type="predicted"/>
<comment type="caution">
    <text evidence="1">The sequence shown here is derived from an EMBL/GenBank/DDBJ whole genome shotgun (WGS) entry which is preliminary data.</text>
</comment>
<evidence type="ECO:0008006" key="3">
    <source>
        <dbReference type="Google" id="ProtNLM"/>
    </source>
</evidence>
<accession>A0A4V5ZQT1</accession>
<organism evidence="1 2">
    <name type="scientific">Luteimonas gilva</name>
    <dbReference type="NCBI Taxonomy" id="2572684"/>
    <lineage>
        <taxon>Bacteria</taxon>
        <taxon>Pseudomonadati</taxon>
        <taxon>Pseudomonadota</taxon>
        <taxon>Gammaproteobacteria</taxon>
        <taxon>Lysobacterales</taxon>
        <taxon>Lysobacteraceae</taxon>
        <taxon>Luteimonas</taxon>
    </lineage>
</organism>
<dbReference type="Proteomes" id="UP000308707">
    <property type="component" value="Unassembled WGS sequence"/>
</dbReference>
<dbReference type="AlphaFoldDB" id="A0A4V5ZQT1"/>